<evidence type="ECO:0000313" key="2">
    <source>
        <dbReference type="EMBL" id="KAK9153467.1"/>
    </source>
</evidence>
<keyword evidence="3" id="KW-1185">Reference proteome</keyword>
<sequence length="190" mass="22232">MPLKVIYPKLFDIAREKEILVSEMCTLPSKRTSQQVWNLDFRRKLSEEENTEAIDLLEKLEVIRLRVGIPDKRTWTINNEGSFSIKSIFHSLSKGDRQVVSYFKSIWKNGAPNKVKFRAWLICKKMINISEVLQHRWPTCALSPHVCSFCANGPESISHLFFECPFTSIFWKRFECELGINENKPSLMFE</sequence>
<dbReference type="EMBL" id="JBBNAE010000001">
    <property type="protein sequence ID" value="KAK9153467.1"/>
    <property type="molecule type" value="Genomic_DNA"/>
</dbReference>
<dbReference type="AlphaFoldDB" id="A0AAP0KLC6"/>
<accession>A0AAP0KLC6</accession>
<evidence type="ECO:0000259" key="1">
    <source>
        <dbReference type="Pfam" id="PF13966"/>
    </source>
</evidence>
<dbReference type="PANTHER" id="PTHR36617">
    <property type="entry name" value="PROTEIN, PUTATIVE-RELATED"/>
    <property type="match status" value="1"/>
</dbReference>
<protein>
    <recommendedName>
        <fullName evidence="1">Reverse transcriptase zinc-binding domain-containing protein</fullName>
    </recommendedName>
</protein>
<dbReference type="InterPro" id="IPR026960">
    <property type="entry name" value="RVT-Znf"/>
</dbReference>
<reference evidence="2 3" key="1">
    <citation type="submission" date="2024-01" db="EMBL/GenBank/DDBJ databases">
        <title>Genome assemblies of Stephania.</title>
        <authorList>
            <person name="Yang L."/>
        </authorList>
    </citation>
    <scope>NUCLEOTIDE SEQUENCE [LARGE SCALE GENOMIC DNA]</scope>
    <source>
        <strain evidence="2">QJT</strain>
        <tissue evidence="2">Leaf</tissue>
    </source>
</reference>
<evidence type="ECO:0000313" key="3">
    <source>
        <dbReference type="Proteomes" id="UP001417504"/>
    </source>
</evidence>
<dbReference type="Proteomes" id="UP001417504">
    <property type="component" value="Unassembled WGS sequence"/>
</dbReference>
<dbReference type="PANTHER" id="PTHR36617:SF15">
    <property type="entry name" value="REVERSE TRANSCRIPTASE ZINC-BINDING DOMAIN-CONTAINING PROTEIN"/>
    <property type="match status" value="1"/>
</dbReference>
<gene>
    <name evidence="2" type="ORF">Sjap_000947</name>
</gene>
<proteinExistence type="predicted"/>
<comment type="caution">
    <text evidence="2">The sequence shown here is derived from an EMBL/GenBank/DDBJ whole genome shotgun (WGS) entry which is preliminary data.</text>
</comment>
<organism evidence="2 3">
    <name type="scientific">Stephania japonica</name>
    <dbReference type="NCBI Taxonomy" id="461633"/>
    <lineage>
        <taxon>Eukaryota</taxon>
        <taxon>Viridiplantae</taxon>
        <taxon>Streptophyta</taxon>
        <taxon>Embryophyta</taxon>
        <taxon>Tracheophyta</taxon>
        <taxon>Spermatophyta</taxon>
        <taxon>Magnoliopsida</taxon>
        <taxon>Ranunculales</taxon>
        <taxon>Menispermaceae</taxon>
        <taxon>Menispermoideae</taxon>
        <taxon>Cissampelideae</taxon>
        <taxon>Stephania</taxon>
    </lineage>
</organism>
<feature type="domain" description="Reverse transcriptase zinc-binding" evidence="1">
    <location>
        <begin position="83"/>
        <end position="171"/>
    </location>
</feature>
<dbReference type="Pfam" id="PF13966">
    <property type="entry name" value="zf-RVT"/>
    <property type="match status" value="1"/>
</dbReference>
<name>A0AAP0KLC6_9MAGN</name>